<feature type="compositionally biased region" description="Polar residues" evidence="1">
    <location>
        <begin position="92"/>
        <end position="111"/>
    </location>
</feature>
<evidence type="ECO:0000313" key="2">
    <source>
        <dbReference type="RefSeq" id="XP_042633168.1"/>
    </source>
</evidence>
<feature type="region of interest" description="Disordered" evidence="1">
    <location>
        <begin position="144"/>
        <end position="257"/>
    </location>
</feature>
<feature type="region of interest" description="Disordered" evidence="1">
    <location>
        <begin position="39"/>
        <end position="118"/>
    </location>
</feature>
<feature type="compositionally biased region" description="Basic and acidic residues" evidence="1">
    <location>
        <begin position="44"/>
        <end position="59"/>
    </location>
</feature>
<evidence type="ECO:0000256" key="1">
    <source>
        <dbReference type="SAM" id="MobiDB-lite"/>
    </source>
</evidence>
<reference evidence="2" key="1">
    <citation type="submission" date="2025-08" db="UniProtKB">
        <authorList>
            <consortium name="RefSeq"/>
        </authorList>
    </citation>
    <scope>IDENTIFICATION</scope>
    <source>
        <tissue evidence="2">Muscle</tissue>
    </source>
</reference>
<dbReference type="KEGG" id="ccar:122148908"/>
<gene>
    <name evidence="2" type="primary">LOC122148908</name>
</gene>
<dbReference type="RefSeq" id="XP_042633168.1">
    <property type="nucleotide sequence ID" value="XM_042777234.1"/>
</dbReference>
<sequence length="257" mass="27111">MVLPVAQKKAESPEPEPSPLTYPVSIPPAKVCTTKSFVFTPQKTSHDEKEKADTVKEVDTAENSLQDSSHPLVLSVAPIKADTPEPEPSPYTPQNSTPKNFGITTQTTSQDKNGKADTVKEVDTAEKFLKDSNLLLVLPVAPIKADTPKPEPSPYTPQNSTPNNFVFTTQTTSKDENEVADTVERPTAASHTPAPSHPAPAGPSVTVNPTTQSVPVVPKVAVPSQTSTGTPPVSNIPAPSIPAPIHSTSASPEPKIP</sequence>
<proteinExistence type="predicted"/>
<organism evidence="2">
    <name type="scientific">Cyprinus carpio</name>
    <name type="common">Common carp</name>
    <dbReference type="NCBI Taxonomy" id="7962"/>
    <lineage>
        <taxon>Eukaryota</taxon>
        <taxon>Metazoa</taxon>
        <taxon>Chordata</taxon>
        <taxon>Craniata</taxon>
        <taxon>Vertebrata</taxon>
        <taxon>Euteleostomi</taxon>
        <taxon>Actinopterygii</taxon>
        <taxon>Neopterygii</taxon>
        <taxon>Teleostei</taxon>
        <taxon>Ostariophysi</taxon>
        <taxon>Cypriniformes</taxon>
        <taxon>Cyprinidae</taxon>
        <taxon>Cyprininae</taxon>
        <taxon>Cyprinus</taxon>
    </lineage>
</organism>
<feature type="compositionally biased region" description="Low complexity" evidence="1">
    <location>
        <begin position="214"/>
        <end position="223"/>
    </location>
</feature>
<feature type="compositionally biased region" description="Low complexity" evidence="1">
    <location>
        <begin position="231"/>
        <end position="257"/>
    </location>
</feature>
<protein>
    <submittedName>
        <fullName evidence="2">Cell surface glycoprotein 1-like</fullName>
    </submittedName>
</protein>
<dbReference type="Proteomes" id="UP001155660">
    <property type="component" value="Chromosome A20"/>
</dbReference>
<feature type="region of interest" description="Disordered" evidence="1">
    <location>
        <begin position="1"/>
        <end position="26"/>
    </location>
</feature>
<name>A0A9Q9Z6X8_CYPCA</name>
<accession>A0A9Q9Z6X8</accession>
<dbReference type="AlphaFoldDB" id="A0A9Q9Z6X8"/>
<feature type="compositionally biased region" description="Polar residues" evidence="1">
    <location>
        <begin position="156"/>
        <end position="172"/>
    </location>
</feature>
<dbReference type="GeneID" id="122148908"/>